<gene>
    <name evidence="12" type="ORF">CAPTEDRAFT_188859</name>
</gene>
<comment type="subcellular location">
    <subcellularLocation>
        <location evidence="1">Cell membrane</location>
        <topology evidence="1">Multi-pass membrane protein</topology>
    </subcellularLocation>
</comment>
<dbReference type="OrthoDB" id="10044919at2759"/>
<feature type="transmembrane region" description="Helical" evidence="10">
    <location>
        <begin position="267"/>
        <end position="288"/>
    </location>
</feature>
<dbReference type="Gene3D" id="1.20.1070.10">
    <property type="entry name" value="Rhodopsin 7-helix transmembrane proteins"/>
    <property type="match status" value="1"/>
</dbReference>
<dbReference type="Proteomes" id="UP000014760">
    <property type="component" value="Unassembled WGS sequence"/>
</dbReference>
<keyword evidence="14" id="KW-1185">Reference proteome</keyword>
<dbReference type="EMBL" id="AMQN01012020">
    <property type="status" value="NOT_ANNOTATED_CDS"/>
    <property type="molecule type" value="Genomic_DNA"/>
</dbReference>
<dbReference type="PRINTS" id="PR00237">
    <property type="entry name" value="GPCRRHODOPSN"/>
</dbReference>
<keyword evidence="4 10" id="KW-1133">Transmembrane helix</keyword>
<evidence type="ECO:0000256" key="1">
    <source>
        <dbReference type="ARBA" id="ARBA00004651"/>
    </source>
</evidence>
<evidence type="ECO:0000256" key="6">
    <source>
        <dbReference type="ARBA" id="ARBA00023136"/>
    </source>
</evidence>
<evidence type="ECO:0000256" key="2">
    <source>
        <dbReference type="ARBA" id="ARBA00022475"/>
    </source>
</evidence>
<dbReference type="PANTHER" id="PTHR24228:SF74">
    <property type="entry name" value="G-PROTEIN COUPLED RECEPTORS FAMILY 1 PROFILE DOMAIN-CONTAINING PROTEIN"/>
    <property type="match status" value="1"/>
</dbReference>
<dbReference type="HOGENOM" id="CLU_532367_0_0_1"/>
<dbReference type="GO" id="GO:0004930">
    <property type="term" value="F:G protein-coupled receptor activity"/>
    <property type="evidence" value="ECO:0007669"/>
    <property type="project" value="UniProtKB-KW"/>
</dbReference>
<keyword evidence="5" id="KW-0297">G-protein coupled receptor</keyword>
<evidence type="ECO:0000259" key="11">
    <source>
        <dbReference type="PROSITE" id="PS50262"/>
    </source>
</evidence>
<feature type="transmembrane region" description="Helical" evidence="10">
    <location>
        <begin position="65"/>
        <end position="90"/>
    </location>
</feature>
<dbReference type="PANTHER" id="PTHR24228">
    <property type="entry name" value="B2 BRADYKININ RECEPTOR/ANGIOTENSIN II RECEPTOR"/>
    <property type="match status" value="1"/>
</dbReference>
<dbReference type="InterPro" id="IPR000276">
    <property type="entry name" value="GPCR_Rhodpsn"/>
</dbReference>
<feature type="transmembrane region" description="Helical" evidence="10">
    <location>
        <begin position="186"/>
        <end position="214"/>
    </location>
</feature>
<accession>R7TMD3</accession>
<proteinExistence type="predicted"/>
<dbReference type="EnsemblMetazoa" id="CapteT188859">
    <property type="protein sequence ID" value="CapteP188859"/>
    <property type="gene ID" value="CapteG188859"/>
</dbReference>
<reference evidence="13" key="3">
    <citation type="submission" date="2015-06" db="UniProtKB">
        <authorList>
            <consortium name="EnsemblMetazoa"/>
        </authorList>
    </citation>
    <scope>IDENTIFICATION</scope>
</reference>
<dbReference type="EMBL" id="KB309245">
    <property type="protein sequence ID" value="ELT95008.1"/>
    <property type="molecule type" value="Genomic_DNA"/>
</dbReference>
<feature type="transmembrane region" description="Helical" evidence="10">
    <location>
        <begin position="26"/>
        <end position="53"/>
    </location>
</feature>
<keyword evidence="8" id="KW-0807">Transducer</keyword>
<evidence type="ECO:0000256" key="4">
    <source>
        <dbReference type="ARBA" id="ARBA00022989"/>
    </source>
</evidence>
<feature type="transmembrane region" description="Helical" evidence="10">
    <location>
        <begin position="143"/>
        <end position="166"/>
    </location>
</feature>
<keyword evidence="7" id="KW-0675">Receptor</keyword>
<feature type="compositionally biased region" description="Basic and acidic residues" evidence="9">
    <location>
        <begin position="428"/>
        <end position="452"/>
    </location>
</feature>
<feature type="transmembrane region" description="Helical" evidence="10">
    <location>
        <begin position="110"/>
        <end position="131"/>
    </location>
</feature>
<sequence>MYTNNTINTSVRWAATMRTGEEPSRWATAIGAGVMLVFFVEGLLGSIWIMLAVLTRRKVWNVINIFIVSLCANDLLVLSLILVLIIDSYIWGRWTAGAVMCKLNPEFTVAFTGCSLWHSALIAIHRYLVVVHNNLYKRMSRKAYVAFVLIAARAIPFACTLPGFTLDTSDYVPKLLRCILLPREKVRIITITMVQIILPCVVVVMCYLCVFVSVVRIGRRVQAANNRAMRREIQITKMFGVIFLMIMFGFIPYSAVRNADRGNRFSADIYVIVTVCYAIGTCLSPLVYGVMSRELRRTCCLQLRTLLTNLHMIRLSPCCADVISSNGSMSCFETSNNMNTYEVSTGGGLATMNDNGMKPCLGIKSSQESSAEAEVLPIKLSEHTSSAEEASTLVEEKKDVLVSVGPKTNHVECNESCRLLAPILRKKEETANEQPLHKEPKESDKETTKADSKGLLFFMSSRKNSTVPTAPDCAATQSDRSREASYMSNSQTDTIENESESATACSEMSAFV</sequence>
<evidence type="ECO:0000256" key="7">
    <source>
        <dbReference type="ARBA" id="ARBA00023170"/>
    </source>
</evidence>
<evidence type="ECO:0000256" key="3">
    <source>
        <dbReference type="ARBA" id="ARBA00022692"/>
    </source>
</evidence>
<feature type="region of interest" description="Disordered" evidence="9">
    <location>
        <begin position="428"/>
        <end position="512"/>
    </location>
</feature>
<dbReference type="STRING" id="283909.R7TMD3"/>
<evidence type="ECO:0000313" key="13">
    <source>
        <dbReference type="EnsemblMetazoa" id="CapteP188859"/>
    </source>
</evidence>
<feature type="compositionally biased region" description="Polar residues" evidence="9">
    <location>
        <begin position="486"/>
        <end position="506"/>
    </location>
</feature>
<dbReference type="AlphaFoldDB" id="R7TMD3"/>
<keyword evidence="3 10" id="KW-0812">Transmembrane</keyword>
<reference evidence="14" key="1">
    <citation type="submission" date="2012-12" db="EMBL/GenBank/DDBJ databases">
        <authorList>
            <person name="Hellsten U."/>
            <person name="Grimwood J."/>
            <person name="Chapman J.A."/>
            <person name="Shapiro H."/>
            <person name="Aerts A."/>
            <person name="Otillar R.P."/>
            <person name="Terry A.Y."/>
            <person name="Boore J.L."/>
            <person name="Simakov O."/>
            <person name="Marletaz F."/>
            <person name="Cho S.-J."/>
            <person name="Edsinger-Gonzales E."/>
            <person name="Havlak P."/>
            <person name="Kuo D.-H."/>
            <person name="Larsson T."/>
            <person name="Lv J."/>
            <person name="Arendt D."/>
            <person name="Savage R."/>
            <person name="Osoegawa K."/>
            <person name="de Jong P."/>
            <person name="Lindberg D.R."/>
            <person name="Seaver E.C."/>
            <person name="Weisblat D.A."/>
            <person name="Putnam N.H."/>
            <person name="Grigoriev I.V."/>
            <person name="Rokhsar D.S."/>
        </authorList>
    </citation>
    <scope>NUCLEOTIDE SEQUENCE</scope>
    <source>
        <strain evidence="14">I ESC-2004</strain>
    </source>
</reference>
<dbReference type="Pfam" id="PF00001">
    <property type="entry name" value="7tm_1"/>
    <property type="match status" value="1"/>
</dbReference>
<evidence type="ECO:0000256" key="9">
    <source>
        <dbReference type="SAM" id="MobiDB-lite"/>
    </source>
</evidence>
<evidence type="ECO:0000313" key="12">
    <source>
        <dbReference type="EMBL" id="ELT95008.1"/>
    </source>
</evidence>
<evidence type="ECO:0000256" key="8">
    <source>
        <dbReference type="ARBA" id="ARBA00023224"/>
    </source>
</evidence>
<evidence type="ECO:0000313" key="14">
    <source>
        <dbReference type="Proteomes" id="UP000014760"/>
    </source>
</evidence>
<protein>
    <recommendedName>
        <fullName evidence="11">G-protein coupled receptors family 1 profile domain-containing protein</fullName>
    </recommendedName>
</protein>
<dbReference type="InterPro" id="IPR017452">
    <property type="entry name" value="GPCR_Rhodpsn_7TM"/>
</dbReference>
<keyword evidence="2" id="KW-1003">Cell membrane</keyword>
<dbReference type="SUPFAM" id="SSF81321">
    <property type="entry name" value="Family A G protein-coupled receptor-like"/>
    <property type="match status" value="1"/>
</dbReference>
<name>R7TMD3_CAPTE</name>
<evidence type="ECO:0000256" key="10">
    <source>
        <dbReference type="SAM" id="Phobius"/>
    </source>
</evidence>
<feature type="domain" description="G-protein coupled receptors family 1 profile" evidence="11">
    <location>
        <begin position="45"/>
        <end position="288"/>
    </location>
</feature>
<reference evidence="12 14" key="2">
    <citation type="journal article" date="2013" name="Nature">
        <title>Insights into bilaterian evolution from three spiralian genomes.</title>
        <authorList>
            <person name="Simakov O."/>
            <person name="Marletaz F."/>
            <person name="Cho S.J."/>
            <person name="Edsinger-Gonzales E."/>
            <person name="Havlak P."/>
            <person name="Hellsten U."/>
            <person name="Kuo D.H."/>
            <person name="Larsson T."/>
            <person name="Lv J."/>
            <person name="Arendt D."/>
            <person name="Savage R."/>
            <person name="Osoegawa K."/>
            <person name="de Jong P."/>
            <person name="Grimwood J."/>
            <person name="Chapman J.A."/>
            <person name="Shapiro H."/>
            <person name="Aerts A."/>
            <person name="Otillar R.P."/>
            <person name="Terry A.Y."/>
            <person name="Boore J.L."/>
            <person name="Grigoriev I.V."/>
            <person name="Lindberg D.R."/>
            <person name="Seaver E.C."/>
            <person name="Weisblat D.A."/>
            <person name="Putnam N.H."/>
            <person name="Rokhsar D.S."/>
        </authorList>
    </citation>
    <scope>NUCLEOTIDE SEQUENCE</scope>
    <source>
        <strain evidence="12 14">I ESC-2004</strain>
    </source>
</reference>
<dbReference type="GO" id="GO:0005886">
    <property type="term" value="C:plasma membrane"/>
    <property type="evidence" value="ECO:0007669"/>
    <property type="project" value="UniProtKB-SubCell"/>
</dbReference>
<organism evidence="12">
    <name type="scientific">Capitella teleta</name>
    <name type="common">Polychaete worm</name>
    <dbReference type="NCBI Taxonomy" id="283909"/>
    <lineage>
        <taxon>Eukaryota</taxon>
        <taxon>Metazoa</taxon>
        <taxon>Spiralia</taxon>
        <taxon>Lophotrochozoa</taxon>
        <taxon>Annelida</taxon>
        <taxon>Polychaeta</taxon>
        <taxon>Sedentaria</taxon>
        <taxon>Scolecida</taxon>
        <taxon>Capitellidae</taxon>
        <taxon>Capitella</taxon>
    </lineage>
</organism>
<dbReference type="PROSITE" id="PS50262">
    <property type="entry name" value="G_PROTEIN_RECEP_F1_2"/>
    <property type="match status" value="1"/>
</dbReference>
<keyword evidence="6 10" id="KW-0472">Membrane</keyword>
<evidence type="ECO:0000256" key="5">
    <source>
        <dbReference type="ARBA" id="ARBA00023040"/>
    </source>
</evidence>
<feature type="transmembrane region" description="Helical" evidence="10">
    <location>
        <begin position="235"/>
        <end position="255"/>
    </location>
</feature>